<evidence type="ECO:0000256" key="6">
    <source>
        <dbReference type="HAMAP-Rule" id="MF_01926"/>
    </source>
</evidence>
<dbReference type="Proteomes" id="UP000185192">
    <property type="component" value="Unassembled WGS sequence"/>
</dbReference>
<dbReference type="RefSeq" id="WP_074203262.1">
    <property type="nucleotide sequence ID" value="NZ_FSQW01000001.1"/>
</dbReference>
<dbReference type="InterPro" id="IPR036604">
    <property type="entry name" value="PurS-like_sf"/>
</dbReference>
<dbReference type="GO" id="GO:0005737">
    <property type="term" value="C:cytoplasm"/>
    <property type="evidence" value="ECO:0007669"/>
    <property type="project" value="UniProtKB-SubCell"/>
</dbReference>
<dbReference type="GO" id="GO:0006189">
    <property type="term" value="P:'de novo' IMP biosynthetic process"/>
    <property type="evidence" value="ECO:0007669"/>
    <property type="project" value="UniProtKB-UniRule"/>
</dbReference>
<dbReference type="PANTHER" id="PTHR34696">
    <property type="entry name" value="PHOSPHORIBOSYLFORMYLGLYCINAMIDINE SYNTHASE SUBUNIT PURS"/>
    <property type="match status" value="1"/>
</dbReference>
<evidence type="ECO:0000313" key="7">
    <source>
        <dbReference type="EMBL" id="SIN59615.1"/>
    </source>
</evidence>
<comment type="function">
    <text evidence="6">Part of the phosphoribosylformylglycinamidine synthase complex involved in the purines biosynthetic pathway. Catalyzes the ATP-dependent conversion of formylglycinamide ribonucleotide (FGAR) and glutamine to yield formylglycinamidine ribonucleotide (FGAM) and glutamate. The FGAM synthase complex is composed of three subunits. PurQ produces an ammonia molecule by converting glutamine to glutamate. PurL transfers the ammonia molecule to FGAR to form FGAM in an ATP-dependent manner. PurS interacts with PurQ and PurL and is thought to assist in the transfer of the ammonia molecule from PurQ to PurL.</text>
</comment>
<comment type="subunit">
    <text evidence="6">Part of the FGAM synthase complex composed of 1 PurL, 1 PurQ and 2 PurS subunits.</text>
</comment>
<dbReference type="GO" id="GO:0004642">
    <property type="term" value="F:phosphoribosylformylglycinamidine synthase activity"/>
    <property type="evidence" value="ECO:0007669"/>
    <property type="project" value="UniProtKB-UniRule"/>
</dbReference>
<dbReference type="Pfam" id="PF02700">
    <property type="entry name" value="PurS"/>
    <property type="match status" value="1"/>
</dbReference>
<dbReference type="Gene3D" id="3.30.1280.10">
    <property type="entry name" value="Phosphoribosylformylglycinamidine synthase subunit PurS"/>
    <property type="match status" value="1"/>
</dbReference>
<dbReference type="STRING" id="1123272.SAMN02745824_0144"/>
<proteinExistence type="inferred from homology"/>
<dbReference type="PANTHER" id="PTHR34696:SF1">
    <property type="entry name" value="PHOSPHORIBOSYLFORMYLGLYCINAMIDINE SYNTHASE SUBUNIT PURS"/>
    <property type="match status" value="1"/>
</dbReference>
<gene>
    <name evidence="6" type="primary">purS</name>
    <name evidence="7" type="ORF">SAMN02745824_0144</name>
</gene>
<comment type="pathway">
    <text evidence="6">Purine metabolism; IMP biosynthesis via de novo pathway; 5-amino-1-(5-phospho-D-ribosyl)imidazole from N(2)-formyl-N(1)-(5-phospho-D-ribosyl)glycinamide: step 1/2.</text>
</comment>
<name>A0A1N6CMD1_9SPHN</name>
<dbReference type="OrthoDB" id="9799101at2"/>
<evidence type="ECO:0000256" key="4">
    <source>
        <dbReference type="ARBA" id="ARBA00022755"/>
    </source>
</evidence>
<dbReference type="GO" id="GO:0005524">
    <property type="term" value="F:ATP binding"/>
    <property type="evidence" value="ECO:0007669"/>
    <property type="project" value="UniProtKB-UniRule"/>
</dbReference>
<dbReference type="UniPathway" id="UPA00074">
    <property type="reaction ID" value="UER00128"/>
</dbReference>
<keyword evidence="3 6" id="KW-0547">Nucleotide-binding</keyword>
<comment type="similarity">
    <text evidence="6">Belongs to the PurS family.</text>
</comment>
<dbReference type="NCBIfam" id="TIGR00302">
    <property type="entry name" value="phosphoribosylformylglycinamidine synthase subunit PurS"/>
    <property type="match status" value="1"/>
</dbReference>
<evidence type="ECO:0000256" key="2">
    <source>
        <dbReference type="ARBA" id="ARBA00022598"/>
    </source>
</evidence>
<dbReference type="EMBL" id="FSQW01000001">
    <property type="protein sequence ID" value="SIN59615.1"/>
    <property type="molecule type" value="Genomic_DNA"/>
</dbReference>
<accession>A0A1N6CMD1</accession>
<comment type="catalytic activity">
    <reaction evidence="6">
        <text>N(2)-formyl-N(1)-(5-phospho-beta-D-ribosyl)glycinamide + L-glutamine + ATP + H2O = 2-formamido-N(1)-(5-O-phospho-beta-D-ribosyl)acetamidine + L-glutamate + ADP + phosphate + H(+)</text>
        <dbReference type="Rhea" id="RHEA:17129"/>
        <dbReference type="ChEBI" id="CHEBI:15377"/>
        <dbReference type="ChEBI" id="CHEBI:15378"/>
        <dbReference type="ChEBI" id="CHEBI:29985"/>
        <dbReference type="ChEBI" id="CHEBI:30616"/>
        <dbReference type="ChEBI" id="CHEBI:43474"/>
        <dbReference type="ChEBI" id="CHEBI:58359"/>
        <dbReference type="ChEBI" id="CHEBI:147286"/>
        <dbReference type="ChEBI" id="CHEBI:147287"/>
        <dbReference type="ChEBI" id="CHEBI:456216"/>
        <dbReference type="EC" id="6.3.5.3"/>
    </reaction>
</comment>
<keyword evidence="5 6" id="KW-0067">ATP-binding</keyword>
<keyword evidence="8" id="KW-1185">Reference proteome</keyword>
<dbReference type="AlphaFoldDB" id="A0A1N6CMD1"/>
<protein>
    <recommendedName>
        <fullName evidence="6">Phosphoribosylformylglycinamidine synthase subunit PurS</fullName>
        <shortName evidence="6">FGAM synthase</shortName>
        <ecNumber evidence="6">6.3.5.3</ecNumber>
    </recommendedName>
    <alternativeName>
        <fullName evidence="6">Formylglycinamide ribonucleotide amidotransferase subunit III</fullName>
        <shortName evidence="6">FGAR amidotransferase III</shortName>
        <shortName evidence="6">FGAR-AT III</shortName>
    </alternativeName>
    <alternativeName>
        <fullName evidence="6">Phosphoribosylformylglycinamidine synthase subunit III</fullName>
    </alternativeName>
</protein>
<evidence type="ECO:0000256" key="3">
    <source>
        <dbReference type="ARBA" id="ARBA00022741"/>
    </source>
</evidence>
<reference evidence="8" key="1">
    <citation type="submission" date="2016-11" db="EMBL/GenBank/DDBJ databases">
        <authorList>
            <person name="Varghese N."/>
            <person name="Submissions S."/>
        </authorList>
    </citation>
    <scope>NUCLEOTIDE SEQUENCE [LARGE SCALE GENOMIC DNA]</scope>
    <source>
        <strain evidence="8">DSM 22363</strain>
    </source>
</reference>
<dbReference type="NCBIfam" id="NF004630">
    <property type="entry name" value="PRK05974.1"/>
    <property type="match status" value="1"/>
</dbReference>
<comment type="subcellular location">
    <subcellularLocation>
        <location evidence="6">Cytoplasm</location>
    </subcellularLocation>
</comment>
<dbReference type="SUPFAM" id="SSF82697">
    <property type="entry name" value="PurS-like"/>
    <property type="match status" value="1"/>
</dbReference>
<evidence type="ECO:0000256" key="1">
    <source>
        <dbReference type="ARBA" id="ARBA00022490"/>
    </source>
</evidence>
<evidence type="ECO:0000256" key="5">
    <source>
        <dbReference type="ARBA" id="ARBA00022840"/>
    </source>
</evidence>
<dbReference type="InterPro" id="IPR003850">
    <property type="entry name" value="PurS"/>
</dbReference>
<sequence>MKLKIYVTLKNGVLDPQGKAIHHALESLDFKGVQDVRAGKLIELTVDDNIADADIEAMCEKLLANTVIENYAIEKVADSAVQETA</sequence>
<organism evidence="7 8">
    <name type="scientific">Parasphingorhabdus marina DSM 22363</name>
    <dbReference type="NCBI Taxonomy" id="1123272"/>
    <lineage>
        <taxon>Bacteria</taxon>
        <taxon>Pseudomonadati</taxon>
        <taxon>Pseudomonadota</taxon>
        <taxon>Alphaproteobacteria</taxon>
        <taxon>Sphingomonadales</taxon>
        <taxon>Sphingomonadaceae</taxon>
        <taxon>Parasphingorhabdus</taxon>
    </lineage>
</organism>
<dbReference type="HAMAP" id="MF_01926">
    <property type="entry name" value="PurS"/>
    <property type="match status" value="1"/>
</dbReference>
<keyword evidence="4 6" id="KW-0658">Purine biosynthesis</keyword>
<evidence type="ECO:0000313" key="8">
    <source>
        <dbReference type="Proteomes" id="UP000185192"/>
    </source>
</evidence>
<dbReference type="EC" id="6.3.5.3" evidence="6"/>
<keyword evidence="2 6" id="KW-0436">Ligase</keyword>
<keyword evidence="1 6" id="KW-0963">Cytoplasm</keyword>